<proteinExistence type="predicted"/>
<accession>A0A6N8IV83</accession>
<evidence type="ECO:0000313" key="1">
    <source>
        <dbReference type="EMBL" id="MVQ30879.1"/>
    </source>
</evidence>
<dbReference type="AlphaFoldDB" id="A0A6N8IV83"/>
<gene>
    <name evidence="1" type="ORF">GON04_15570</name>
</gene>
<dbReference type="Proteomes" id="UP000469385">
    <property type="component" value="Unassembled WGS sequence"/>
</dbReference>
<dbReference type="RefSeq" id="WP_157398985.1">
    <property type="nucleotide sequence ID" value="NZ_WSEL01000009.1"/>
</dbReference>
<protein>
    <submittedName>
        <fullName evidence="1">Uncharacterized protein</fullName>
    </submittedName>
</protein>
<comment type="caution">
    <text evidence="1">The sequence shown here is derived from an EMBL/GenBank/DDBJ whole genome shotgun (WGS) entry which is preliminary data.</text>
</comment>
<organism evidence="1 2">
    <name type="scientific">Ramlibacter pinisoli</name>
    <dbReference type="NCBI Taxonomy" id="2682844"/>
    <lineage>
        <taxon>Bacteria</taxon>
        <taxon>Pseudomonadati</taxon>
        <taxon>Pseudomonadota</taxon>
        <taxon>Betaproteobacteria</taxon>
        <taxon>Burkholderiales</taxon>
        <taxon>Comamonadaceae</taxon>
        <taxon>Ramlibacter</taxon>
    </lineage>
</organism>
<keyword evidence="2" id="KW-1185">Reference proteome</keyword>
<dbReference type="EMBL" id="WSEL01000009">
    <property type="protein sequence ID" value="MVQ30879.1"/>
    <property type="molecule type" value="Genomic_DNA"/>
</dbReference>
<reference evidence="1 2" key="1">
    <citation type="submission" date="2019-12" db="EMBL/GenBank/DDBJ databases">
        <authorList>
            <person name="Huq M.A."/>
        </authorList>
    </citation>
    <scope>NUCLEOTIDE SEQUENCE [LARGE SCALE GENOMIC DNA]</scope>
    <source>
        <strain evidence="1 2">MAH-25</strain>
    </source>
</reference>
<evidence type="ECO:0000313" key="2">
    <source>
        <dbReference type="Proteomes" id="UP000469385"/>
    </source>
</evidence>
<sequence length="89" mass="9652">MASITPELDRWRDLHARACRAEEEIVLMTLASISTGADPPDRYMIDSARALRSLACSQFDWAMKEVAALGAVSGLLVAVTPTHASKSLH</sequence>
<name>A0A6N8IV83_9BURK</name>